<gene>
    <name evidence="1" type="ORF">BN946_scf184816.g4</name>
</gene>
<evidence type="ECO:0000313" key="1">
    <source>
        <dbReference type="EMBL" id="CDO74381.1"/>
    </source>
</evidence>
<organism evidence="1 2">
    <name type="scientific">Pycnoporus cinnabarinus</name>
    <name type="common">Cinnabar-red polypore</name>
    <name type="synonym">Trametes cinnabarina</name>
    <dbReference type="NCBI Taxonomy" id="5643"/>
    <lineage>
        <taxon>Eukaryota</taxon>
        <taxon>Fungi</taxon>
        <taxon>Dikarya</taxon>
        <taxon>Basidiomycota</taxon>
        <taxon>Agaricomycotina</taxon>
        <taxon>Agaricomycetes</taxon>
        <taxon>Polyporales</taxon>
        <taxon>Polyporaceae</taxon>
        <taxon>Trametes</taxon>
    </lineage>
</organism>
<protein>
    <submittedName>
        <fullName evidence="1">Uncharacterized protein</fullName>
    </submittedName>
</protein>
<dbReference type="STRING" id="5643.A0A060SJP0"/>
<sequence length="269" mass="29376">MPIYSTTRARRARATCARAPPWWQINLKCRYLTGGGDAGAEGGGAEKGVAAERFVEDADVRREHVRVNVGEYAGLLGRGCPAQVYEYVDAEEAKVETAGQVENVGWGGASSATSRCPRRTSPRPCPRAAEGQSICTSPLLLDTTLDSDKRAAPWEEASSVACDAGLALGVLVPLYVAATRFTFVVHMSAAYPRVHWRRKVRLYHGHYLTIVKARWPWILFDDDTAVITTIEPEIPKCYDGSNSGSVQVFYFRAVDLDLTALGFKPATPP</sequence>
<dbReference type="OrthoDB" id="3044112at2759"/>
<proteinExistence type="predicted"/>
<dbReference type="HOGENOM" id="CLU_1034931_0_0_1"/>
<comment type="caution">
    <text evidence="1">The sequence shown here is derived from an EMBL/GenBank/DDBJ whole genome shotgun (WGS) entry which is preliminary data.</text>
</comment>
<dbReference type="EMBL" id="CCBP010000165">
    <property type="protein sequence ID" value="CDO74381.1"/>
    <property type="molecule type" value="Genomic_DNA"/>
</dbReference>
<accession>A0A060SJP0</accession>
<evidence type="ECO:0000313" key="2">
    <source>
        <dbReference type="Proteomes" id="UP000029665"/>
    </source>
</evidence>
<dbReference type="AlphaFoldDB" id="A0A060SJP0"/>
<keyword evidence="2" id="KW-1185">Reference proteome</keyword>
<reference evidence="1" key="1">
    <citation type="submission" date="2014-01" db="EMBL/GenBank/DDBJ databases">
        <title>The genome of the white-rot fungus Pycnoporus cinnabarinus: a basidiomycete model with a versatile arsenal for lignocellulosic biomass breakdown.</title>
        <authorList>
            <person name="Levasseur A."/>
            <person name="Lomascolo A."/>
            <person name="Ruiz-Duenas F.J."/>
            <person name="Uzan E."/>
            <person name="Piumi F."/>
            <person name="Kues U."/>
            <person name="Ram A.F.J."/>
            <person name="Murat C."/>
            <person name="Haon M."/>
            <person name="Benoit I."/>
            <person name="Arfi Y."/>
            <person name="Chevret D."/>
            <person name="Drula E."/>
            <person name="Kwon M.J."/>
            <person name="Gouret P."/>
            <person name="Lesage-Meessen L."/>
            <person name="Lombard V."/>
            <person name="Mariette J."/>
            <person name="Noirot C."/>
            <person name="Park J."/>
            <person name="Patyshakuliyeva A."/>
            <person name="Wieneger R.A.B."/>
            <person name="Wosten H.A.B."/>
            <person name="Martin F."/>
            <person name="Coutinho P.M."/>
            <person name="de Vries R."/>
            <person name="Martinez A.T."/>
            <person name="Klopp C."/>
            <person name="Pontarotti P."/>
            <person name="Henrissat B."/>
            <person name="Record E."/>
        </authorList>
    </citation>
    <scope>NUCLEOTIDE SEQUENCE [LARGE SCALE GENOMIC DNA]</scope>
    <source>
        <strain evidence="1">BRFM137</strain>
    </source>
</reference>
<name>A0A060SJP0_PYCCI</name>
<dbReference type="Gene3D" id="3.30.70.20">
    <property type="match status" value="1"/>
</dbReference>
<dbReference type="Proteomes" id="UP000029665">
    <property type="component" value="Unassembled WGS sequence"/>
</dbReference>